<dbReference type="Gene3D" id="2.60.40.10">
    <property type="entry name" value="Immunoglobulins"/>
    <property type="match status" value="1"/>
</dbReference>
<feature type="non-terminal residue" evidence="2">
    <location>
        <position position="1"/>
    </location>
</feature>
<protein>
    <submittedName>
        <fullName evidence="2">DUF11 domain-containing protein</fullName>
    </submittedName>
</protein>
<accession>A0A540V8W6</accession>
<keyword evidence="3" id="KW-1185">Reference proteome</keyword>
<dbReference type="InterPro" id="IPR047589">
    <property type="entry name" value="DUF11_rpt"/>
</dbReference>
<evidence type="ECO:0000259" key="1">
    <source>
        <dbReference type="Pfam" id="PF01345"/>
    </source>
</evidence>
<dbReference type="Proteomes" id="UP000317371">
    <property type="component" value="Unassembled WGS sequence"/>
</dbReference>
<dbReference type="InterPro" id="IPR001434">
    <property type="entry name" value="OmcB-like_DUF11"/>
</dbReference>
<dbReference type="PANTHER" id="PTHR34819">
    <property type="entry name" value="LARGE CYSTEINE-RICH PERIPLASMIC PROTEIN OMCB"/>
    <property type="match status" value="1"/>
</dbReference>
<dbReference type="EMBL" id="VIGC01000049">
    <property type="protein sequence ID" value="TQE93135.1"/>
    <property type="molecule type" value="Genomic_DNA"/>
</dbReference>
<dbReference type="InParanoid" id="A0A540V8W6"/>
<feature type="domain" description="DUF11" evidence="1">
    <location>
        <begin position="71"/>
        <end position="189"/>
    </location>
</feature>
<gene>
    <name evidence="2" type="ORF">FKZ61_22680</name>
</gene>
<comment type="caution">
    <text evidence="2">The sequence shown here is derived from an EMBL/GenBank/DDBJ whole genome shotgun (WGS) entry which is preliminary data.</text>
</comment>
<dbReference type="Pfam" id="PF01345">
    <property type="entry name" value="DUF11"/>
    <property type="match status" value="1"/>
</dbReference>
<proteinExistence type="predicted"/>
<organism evidence="2 3">
    <name type="scientific">Litorilinea aerophila</name>
    <dbReference type="NCBI Taxonomy" id="1204385"/>
    <lineage>
        <taxon>Bacteria</taxon>
        <taxon>Bacillati</taxon>
        <taxon>Chloroflexota</taxon>
        <taxon>Caldilineae</taxon>
        <taxon>Caldilineales</taxon>
        <taxon>Caldilineaceae</taxon>
        <taxon>Litorilinea</taxon>
    </lineage>
</organism>
<reference evidence="2 3" key="1">
    <citation type="submission" date="2019-06" db="EMBL/GenBank/DDBJ databases">
        <title>Genome sequence of Litorilinea aerophila BAA-2444.</title>
        <authorList>
            <person name="Maclea K.S."/>
            <person name="Maurais E.G."/>
            <person name="Iannazzi L.C."/>
        </authorList>
    </citation>
    <scope>NUCLEOTIDE SEQUENCE [LARGE SCALE GENOMIC DNA]</scope>
    <source>
        <strain evidence="2 3">ATCC BAA-2444</strain>
    </source>
</reference>
<dbReference type="NCBIfam" id="TIGR01451">
    <property type="entry name" value="B_ant_repeat"/>
    <property type="match status" value="1"/>
</dbReference>
<dbReference type="InterPro" id="IPR051172">
    <property type="entry name" value="Chlamydia_OmcB"/>
</dbReference>
<dbReference type="RefSeq" id="WP_141612463.1">
    <property type="nucleotide sequence ID" value="NZ_VIGC02000049.1"/>
</dbReference>
<dbReference type="InterPro" id="IPR013783">
    <property type="entry name" value="Ig-like_fold"/>
</dbReference>
<evidence type="ECO:0000313" key="2">
    <source>
        <dbReference type="EMBL" id="TQE93135.1"/>
    </source>
</evidence>
<dbReference type="AlphaFoldDB" id="A0A540V8W6"/>
<evidence type="ECO:0000313" key="3">
    <source>
        <dbReference type="Proteomes" id="UP000317371"/>
    </source>
</evidence>
<sequence length="211" mass="21848">NTYRWQLDSLAPQAGGSITLVAQVASGLQPGSQVANTVEIAAKEELILANNISTAWFQVMEEPGNTSPPADVAVSLWVEPTSGPAGSTVTYTIAYSNVGELAATDVVITDVIPVSLTVSQVYTSGAPLVDTSSGNTYRWQLDSLAPQAGGSITLVAQVASGLQPGSQVANTVEIAASQEISLANNISTAWFQVTDQPGSAVYLPLIQRGTE</sequence>
<name>A0A540V8W6_9CHLR</name>